<dbReference type="Proteomes" id="UP000602050">
    <property type="component" value="Unassembled WGS sequence"/>
</dbReference>
<protein>
    <submittedName>
        <fullName evidence="9">Germination protein GerB</fullName>
    </submittedName>
</protein>
<feature type="transmembrane region" description="Helical" evidence="8">
    <location>
        <begin position="194"/>
        <end position="212"/>
    </location>
</feature>
<dbReference type="PANTHER" id="PTHR34975">
    <property type="entry name" value="SPORE GERMINATION PROTEIN A2"/>
    <property type="match status" value="1"/>
</dbReference>
<evidence type="ECO:0000313" key="10">
    <source>
        <dbReference type="Proteomes" id="UP000602050"/>
    </source>
</evidence>
<feature type="transmembrane region" description="Helical" evidence="8">
    <location>
        <begin position="224"/>
        <end position="244"/>
    </location>
</feature>
<feature type="transmembrane region" description="Helical" evidence="8">
    <location>
        <begin position="279"/>
        <end position="298"/>
    </location>
</feature>
<evidence type="ECO:0000256" key="5">
    <source>
        <dbReference type="ARBA" id="ARBA00022692"/>
    </source>
</evidence>
<gene>
    <name evidence="9" type="ORF">GCM10010978_17340</name>
</gene>
<evidence type="ECO:0000256" key="6">
    <source>
        <dbReference type="ARBA" id="ARBA00022989"/>
    </source>
</evidence>
<accession>A0A8J2TRV1</accession>
<feature type="transmembrane region" description="Helical" evidence="8">
    <location>
        <begin position="15"/>
        <end position="34"/>
    </location>
</feature>
<comment type="subcellular location">
    <subcellularLocation>
        <location evidence="1">Membrane</location>
        <topology evidence="1">Multi-pass membrane protein</topology>
    </subcellularLocation>
</comment>
<organism evidence="9 10">
    <name type="scientific">Compostibacillus humi</name>
    <dbReference type="NCBI Taxonomy" id="1245525"/>
    <lineage>
        <taxon>Bacteria</taxon>
        <taxon>Bacillati</taxon>
        <taxon>Bacillota</taxon>
        <taxon>Bacilli</taxon>
        <taxon>Bacillales</taxon>
        <taxon>Bacillaceae</taxon>
        <taxon>Compostibacillus</taxon>
    </lineage>
</organism>
<dbReference type="EMBL" id="BMEV01000028">
    <property type="protein sequence ID" value="GFZ76196.1"/>
    <property type="molecule type" value="Genomic_DNA"/>
</dbReference>
<proteinExistence type="inferred from homology"/>
<evidence type="ECO:0000256" key="7">
    <source>
        <dbReference type="ARBA" id="ARBA00023136"/>
    </source>
</evidence>
<dbReference type="GO" id="GO:0009847">
    <property type="term" value="P:spore germination"/>
    <property type="evidence" value="ECO:0007669"/>
    <property type="project" value="InterPro"/>
</dbReference>
<keyword evidence="3" id="KW-0813">Transport</keyword>
<evidence type="ECO:0000256" key="1">
    <source>
        <dbReference type="ARBA" id="ARBA00004141"/>
    </source>
</evidence>
<keyword evidence="5 8" id="KW-0812">Transmembrane</keyword>
<feature type="transmembrane region" description="Helical" evidence="8">
    <location>
        <begin position="310"/>
        <end position="330"/>
    </location>
</feature>
<comment type="caution">
    <text evidence="9">The sequence shown here is derived from an EMBL/GenBank/DDBJ whole genome shotgun (WGS) entry which is preliminary data.</text>
</comment>
<dbReference type="PANTHER" id="PTHR34975:SF2">
    <property type="entry name" value="SPORE GERMINATION PROTEIN A2"/>
    <property type="match status" value="1"/>
</dbReference>
<evidence type="ECO:0000256" key="2">
    <source>
        <dbReference type="ARBA" id="ARBA00007998"/>
    </source>
</evidence>
<keyword evidence="7 8" id="KW-0472">Membrane</keyword>
<reference evidence="9" key="2">
    <citation type="submission" date="2020-09" db="EMBL/GenBank/DDBJ databases">
        <authorList>
            <person name="Sun Q."/>
            <person name="Zhou Y."/>
        </authorList>
    </citation>
    <scope>NUCLEOTIDE SEQUENCE</scope>
    <source>
        <strain evidence="9">CGMCC 1.12360</strain>
    </source>
</reference>
<reference evidence="9" key="1">
    <citation type="journal article" date="2014" name="Int. J. Syst. Evol. Microbiol.">
        <title>Complete genome sequence of Corynebacterium casei LMG S-19264T (=DSM 44701T), isolated from a smear-ripened cheese.</title>
        <authorList>
            <consortium name="US DOE Joint Genome Institute (JGI-PGF)"/>
            <person name="Walter F."/>
            <person name="Albersmeier A."/>
            <person name="Kalinowski J."/>
            <person name="Ruckert C."/>
        </authorList>
    </citation>
    <scope>NUCLEOTIDE SEQUENCE</scope>
    <source>
        <strain evidence="9">CGMCC 1.12360</strain>
    </source>
</reference>
<dbReference type="GO" id="GO:0016020">
    <property type="term" value="C:membrane"/>
    <property type="evidence" value="ECO:0007669"/>
    <property type="project" value="UniProtKB-SubCell"/>
</dbReference>
<dbReference type="AlphaFoldDB" id="A0A8J2TRV1"/>
<comment type="similarity">
    <text evidence="2">Belongs to the amino acid-polyamine-organocation (APC) superfamily. Spore germination protein (SGP) (TC 2.A.3.9) family.</text>
</comment>
<evidence type="ECO:0000313" key="9">
    <source>
        <dbReference type="EMBL" id="GFZ76196.1"/>
    </source>
</evidence>
<feature type="transmembrane region" description="Helical" evidence="8">
    <location>
        <begin position="126"/>
        <end position="157"/>
    </location>
</feature>
<keyword evidence="4" id="KW-0309">Germination</keyword>
<keyword evidence="6 8" id="KW-1133">Transmembrane helix</keyword>
<sequence length="374" mass="43323">MEINVKKKPDLEFQAFYVFFLIASIQIGVGILGVPRIVYLEAEHDGWISILLSYFYIVLVVWTMIYILRQYKNADILGIQVDLFGKWIGKILGTIYLIYFTIGLLSILITYIEVVKVYIFPDMDNYILGGLLLILAIYTVLGGIRIVVGVCFIFFFLTQWVHLLLIQPILNFDILHFQPVLKASFNEIVSGAKSTSYTMMGFELLFFIYPFIQNKQKTNKATQTAIGFSAAKTLVLTVVAIGYFNASQLTRREWPVLDLYKLQTFSFVERFDYVVVAEWMMVVIPNIVIFMWVITYGAKRLFQISQKTTLYIVAIILFICIILISDHFFIHKIIDLSSAIGLWIVYVYPFLLLPWVWIKNRSRKRKGNEKHAKA</sequence>
<dbReference type="NCBIfam" id="TIGR00912">
    <property type="entry name" value="2A0309"/>
    <property type="match status" value="1"/>
</dbReference>
<evidence type="ECO:0000256" key="8">
    <source>
        <dbReference type="SAM" id="Phobius"/>
    </source>
</evidence>
<keyword evidence="10" id="KW-1185">Reference proteome</keyword>
<feature type="transmembrane region" description="Helical" evidence="8">
    <location>
        <begin position="46"/>
        <end position="67"/>
    </location>
</feature>
<feature type="transmembrane region" description="Helical" evidence="8">
    <location>
        <begin position="87"/>
        <end position="114"/>
    </location>
</feature>
<dbReference type="Pfam" id="PF03845">
    <property type="entry name" value="Spore_permease"/>
    <property type="match status" value="1"/>
</dbReference>
<feature type="transmembrane region" description="Helical" evidence="8">
    <location>
        <begin position="336"/>
        <end position="358"/>
    </location>
</feature>
<name>A0A8J2TRV1_9BACI</name>
<dbReference type="InterPro" id="IPR004761">
    <property type="entry name" value="Spore_GerAB"/>
</dbReference>
<evidence type="ECO:0000256" key="4">
    <source>
        <dbReference type="ARBA" id="ARBA00022544"/>
    </source>
</evidence>
<evidence type="ECO:0000256" key="3">
    <source>
        <dbReference type="ARBA" id="ARBA00022448"/>
    </source>
</evidence>